<protein>
    <submittedName>
        <fullName evidence="1">Uncharacterized protein</fullName>
    </submittedName>
</protein>
<organism evidence="1 2">
    <name type="scientific">Periweissella cryptocerci</name>
    <dbReference type="NCBI Taxonomy" id="2506420"/>
    <lineage>
        <taxon>Bacteria</taxon>
        <taxon>Bacillati</taxon>
        <taxon>Bacillota</taxon>
        <taxon>Bacilli</taxon>
        <taxon>Lactobacillales</taxon>
        <taxon>Lactobacillaceae</taxon>
        <taxon>Periweissella</taxon>
    </lineage>
</organism>
<dbReference type="RefSeq" id="WP_133364451.1">
    <property type="nucleotide sequence ID" value="NZ_CP037940.1"/>
</dbReference>
<proteinExistence type="predicted"/>
<sequence>MKYKYIKVNDLEIVLKENLTFKHIDLYRSVANDIMREVNSYFANNKVHIKNESHLIEIANSLQAAHLNLAEADTKRWAAVGAFHRLID</sequence>
<dbReference type="Proteomes" id="UP000292886">
    <property type="component" value="Chromosome"/>
</dbReference>
<reference evidence="2" key="1">
    <citation type="submission" date="2019-03" db="EMBL/GenBank/DDBJ databases">
        <title>Weissella sp. 26KH-42 Genome sequencing.</title>
        <authorList>
            <person name="Heo J."/>
            <person name="Kim S.-J."/>
            <person name="Kim J.-S."/>
            <person name="Hong S.-B."/>
            <person name="Kwon S.-W."/>
        </authorList>
    </citation>
    <scope>NUCLEOTIDE SEQUENCE [LARGE SCALE GENOMIC DNA]</scope>
    <source>
        <strain evidence="2">26KH-42</strain>
    </source>
</reference>
<evidence type="ECO:0000313" key="2">
    <source>
        <dbReference type="Proteomes" id="UP000292886"/>
    </source>
</evidence>
<dbReference type="KEGG" id="wei:EQG49_13305"/>
<accession>A0A4P6YWZ6</accession>
<gene>
    <name evidence="1" type="ORF">EQG49_13305</name>
</gene>
<dbReference type="AlphaFoldDB" id="A0A4P6YWZ6"/>
<dbReference type="EMBL" id="CP037940">
    <property type="protein sequence ID" value="QBO37374.1"/>
    <property type="molecule type" value="Genomic_DNA"/>
</dbReference>
<evidence type="ECO:0000313" key="1">
    <source>
        <dbReference type="EMBL" id="QBO37374.1"/>
    </source>
</evidence>
<keyword evidence="2" id="KW-1185">Reference proteome</keyword>
<name>A0A4P6YWZ6_9LACO</name>